<dbReference type="OrthoDB" id="3062801at2759"/>
<feature type="compositionally biased region" description="Polar residues" evidence="1">
    <location>
        <begin position="149"/>
        <end position="175"/>
    </location>
</feature>
<evidence type="ECO:0000313" key="3">
    <source>
        <dbReference type="EMBL" id="KAG5638287.1"/>
    </source>
</evidence>
<feature type="region of interest" description="Disordered" evidence="1">
    <location>
        <begin position="112"/>
        <end position="185"/>
    </location>
</feature>
<feature type="compositionally biased region" description="Basic and acidic residues" evidence="1">
    <location>
        <begin position="485"/>
        <end position="494"/>
    </location>
</feature>
<name>A0A9P7G028_9AGAR</name>
<evidence type="ECO:0000256" key="1">
    <source>
        <dbReference type="SAM" id="MobiDB-lite"/>
    </source>
</evidence>
<keyword evidence="2" id="KW-0812">Transmembrane</keyword>
<accession>A0A9P7G028</accession>
<feature type="transmembrane region" description="Helical" evidence="2">
    <location>
        <begin position="6"/>
        <end position="28"/>
    </location>
</feature>
<dbReference type="AlphaFoldDB" id="A0A9P7G028"/>
<dbReference type="EMBL" id="JABCKI010005770">
    <property type="protein sequence ID" value="KAG5638287.1"/>
    <property type="molecule type" value="Genomic_DNA"/>
</dbReference>
<feature type="region of interest" description="Disordered" evidence="1">
    <location>
        <begin position="46"/>
        <end position="71"/>
    </location>
</feature>
<feature type="region of interest" description="Disordered" evidence="1">
    <location>
        <begin position="266"/>
        <end position="514"/>
    </location>
</feature>
<feature type="compositionally biased region" description="Polar residues" evidence="1">
    <location>
        <begin position="472"/>
        <end position="482"/>
    </location>
</feature>
<evidence type="ECO:0000256" key="2">
    <source>
        <dbReference type="SAM" id="Phobius"/>
    </source>
</evidence>
<reference evidence="3" key="1">
    <citation type="submission" date="2021-02" db="EMBL/GenBank/DDBJ databases">
        <authorList>
            <person name="Nieuwenhuis M."/>
            <person name="Van De Peppel L.J.J."/>
        </authorList>
    </citation>
    <scope>NUCLEOTIDE SEQUENCE</scope>
    <source>
        <strain evidence="3">D49</strain>
    </source>
</reference>
<comment type="caution">
    <text evidence="3">The sequence shown here is derived from an EMBL/GenBank/DDBJ whole genome shotgun (WGS) entry which is preliminary data.</text>
</comment>
<evidence type="ECO:0000313" key="4">
    <source>
        <dbReference type="Proteomes" id="UP000717328"/>
    </source>
</evidence>
<keyword evidence="2" id="KW-0472">Membrane</keyword>
<feature type="region of interest" description="Disordered" evidence="1">
    <location>
        <begin position="653"/>
        <end position="717"/>
    </location>
</feature>
<reference evidence="3" key="2">
    <citation type="submission" date="2021-10" db="EMBL/GenBank/DDBJ databases">
        <title>Phylogenomics reveals ancestral predisposition of the termite-cultivated fungus Termitomyces towards a domesticated lifestyle.</title>
        <authorList>
            <person name="Auxier B."/>
            <person name="Grum-Grzhimaylo A."/>
            <person name="Cardenas M.E."/>
            <person name="Lodge J.D."/>
            <person name="Laessoe T."/>
            <person name="Pedersen O."/>
            <person name="Smith M.E."/>
            <person name="Kuyper T.W."/>
            <person name="Franco-Molano E.A."/>
            <person name="Baroni T.J."/>
            <person name="Aanen D.K."/>
        </authorList>
    </citation>
    <scope>NUCLEOTIDE SEQUENCE</scope>
    <source>
        <strain evidence="3">D49</strain>
    </source>
</reference>
<gene>
    <name evidence="3" type="ORF">H0H81_000812</name>
</gene>
<dbReference type="Proteomes" id="UP000717328">
    <property type="component" value="Unassembled WGS sequence"/>
</dbReference>
<sequence>MTFIAVRITISVLLGLGVLCFALILNTFRHYGSAMSRRFAETIKQRTGQQLNSKPKNRLERSRHTFPGYSSGLGLTPNPLYPANMPSWGPIPVGGSSPSMYWNPHTLAGTRRQNVAHHVASERPPIIPRRGETPYTYGESLPDVDSDRSPPSASRNPGNNERLQSWQGQHSTSDLPPNPAQARNVAPPPILAVSYLVPTAVTNTESLNGPPLSSPSNLALIQHGTHISPTQANYNPGTGHPTEHRSQADAPLNTLERPTGVYVWVPPDNYPQFYDDPSQPPPTRPQRETPYGESLPDVEDEFERSAPSPSRSPSDNEQRQLWGEQYPTSYLPPNRTEPRNVTPPPTPAALHFAPVVAANTGGFPSSEGPSFEPIPQIPQMPERHGSSHPLSPPSTLASIESGSTASPSRLIESNLGRHRMYPYAMSTDYSERPPGLYDSVGRQGSYPGFGDIPSETPPARSRREAPYVQPRSRWSTGPSFSHSPGDGERPHLWGEEYSPLDPPQEVRNITPPPTPAALNLVPAVAANSENPPSPEEMFIGPIPQLDLGIERYGSSDPVSPLSTLASIESGTGNPSRLAQSNLNRLSIQLYQSDTMPTSSPERPIGEYDLEFIPQSPPTEIEATIRGAVSFQMTHSTLTTVNPPAAYQAHGEGAVYVPPRASTPWPTRGSDRPSTENPQHVNRGASTSSGTRHVQSEGSRPSSGSSTNSSRSTRRRRKRLRFLPFDELDSISGIWQKQRYGDSQADGGDEYITAEAGMNHPRRQQIQYIRTIFWRVSPTSSPRPWSTPHILERELETEGDEQEYVNTESYQNMTVHDTDGTPAGAHALQEQNANEAPSQTVSAGPTATSAPGLQYTDEREGHRFFGRSDRRELQFREPSEDSLSFSMQPLRVEENQISGVLESDELYVSGEWLAI</sequence>
<feature type="compositionally biased region" description="Polar residues" evidence="1">
    <location>
        <begin position="393"/>
        <end position="407"/>
    </location>
</feature>
<feature type="compositionally biased region" description="Low complexity" evidence="1">
    <location>
        <begin position="698"/>
        <end position="710"/>
    </location>
</feature>
<feature type="region of interest" description="Disordered" evidence="1">
    <location>
        <begin position="830"/>
        <end position="858"/>
    </location>
</feature>
<proteinExistence type="predicted"/>
<keyword evidence="2" id="KW-1133">Transmembrane helix</keyword>
<feature type="region of interest" description="Disordered" evidence="1">
    <location>
        <begin position="228"/>
        <end position="254"/>
    </location>
</feature>
<feature type="compositionally biased region" description="Polar residues" evidence="1">
    <location>
        <begin position="674"/>
        <end position="697"/>
    </location>
</feature>
<protein>
    <submittedName>
        <fullName evidence="3">Uncharacterized protein</fullName>
    </submittedName>
</protein>
<keyword evidence="4" id="KW-1185">Reference proteome</keyword>
<organism evidence="3 4">
    <name type="scientific">Sphagnurus paluster</name>
    <dbReference type="NCBI Taxonomy" id="117069"/>
    <lineage>
        <taxon>Eukaryota</taxon>
        <taxon>Fungi</taxon>
        <taxon>Dikarya</taxon>
        <taxon>Basidiomycota</taxon>
        <taxon>Agaricomycotina</taxon>
        <taxon>Agaricomycetes</taxon>
        <taxon>Agaricomycetidae</taxon>
        <taxon>Agaricales</taxon>
        <taxon>Tricholomatineae</taxon>
        <taxon>Lyophyllaceae</taxon>
        <taxon>Sphagnurus</taxon>
    </lineage>
</organism>
<feature type="compositionally biased region" description="Polar residues" evidence="1">
    <location>
        <begin position="830"/>
        <end position="850"/>
    </location>
</feature>